<sequence>MKVEVTIDRTKKLPAGAIPALQEELQKRLARRYEDCHIIVRQAGSDGLSVTGVEKDDKKLVEEILKETWESADDWFEVH</sequence>
<dbReference type="GO" id="GO:0009432">
    <property type="term" value="P:SOS response"/>
    <property type="evidence" value="ECO:0007669"/>
    <property type="project" value="TreeGrafter"/>
</dbReference>
<dbReference type="Pfam" id="PF06183">
    <property type="entry name" value="DinI"/>
    <property type="match status" value="1"/>
</dbReference>
<comment type="caution">
    <text evidence="1">The sequence shown here is derived from an EMBL/GenBank/DDBJ whole genome shotgun (WGS) entry which is preliminary data.</text>
</comment>
<dbReference type="RefSeq" id="WP_271121983.1">
    <property type="nucleotide sequence ID" value="NZ_JALHAN010000059.1"/>
</dbReference>
<dbReference type="AlphaFoldDB" id="A0A9X3AMF2"/>
<dbReference type="Proteomes" id="UP001150641">
    <property type="component" value="Unassembled WGS sequence"/>
</dbReference>
<keyword evidence="2" id="KW-1185">Reference proteome</keyword>
<accession>A0A9X3AMF2</accession>
<dbReference type="InterPro" id="IPR010391">
    <property type="entry name" value="DNA_damage-inducible_DinI-like"/>
</dbReference>
<dbReference type="Gene3D" id="3.30.910.10">
    <property type="entry name" value="DinI-like"/>
    <property type="match status" value="1"/>
</dbReference>
<dbReference type="InterPro" id="IPR036687">
    <property type="entry name" value="DinI-like_sf"/>
</dbReference>
<dbReference type="PANTHER" id="PTHR36572">
    <property type="entry name" value="DNA DAMAGE-INDUCIBLE PROTEIN I-RELATED"/>
    <property type="match status" value="1"/>
</dbReference>
<gene>
    <name evidence="1" type="ORF">MUA00_05180</name>
</gene>
<reference evidence="1" key="1">
    <citation type="submission" date="2022-03" db="EMBL/GenBank/DDBJ databases">
        <title>Proposal of a novel genus Dryocolo and two novel species.</title>
        <authorList>
            <person name="Maddock D.W."/>
            <person name="Brady C.L."/>
            <person name="Denman S."/>
            <person name="Arnold D."/>
        </authorList>
    </citation>
    <scope>NUCLEOTIDE SEQUENCE</scope>
    <source>
        <strain evidence="1">H6W4</strain>
    </source>
</reference>
<evidence type="ECO:0000313" key="1">
    <source>
        <dbReference type="EMBL" id="MCT4701197.1"/>
    </source>
</evidence>
<organism evidence="1 2">
    <name type="scientific">Dryocola boscaweniae</name>
    <dbReference type="NCBI Taxonomy" id="2925397"/>
    <lineage>
        <taxon>Bacteria</taxon>
        <taxon>Pseudomonadati</taxon>
        <taxon>Pseudomonadota</taxon>
        <taxon>Gammaproteobacteria</taxon>
        <taxon>Enterobacterales</taxon>
        <taxon>Enterobacteriaceae</taxon>
        <taxon>Dryocola</taxon>
    </lineage>
</organism>
<evidence type="ECO:0000313" key="2">
    <source>
        <dbReference type="Proteomes" id="UP001150641"/>
    </source>
</evidence>
<dbReference type="PANTHER" id="PTHR36572:SF2">
    <property type="entry name" value="DNA DAMAGE-INDUCIBLE PROTEIN I"/>
    <property type="match status" value="1"/>
</dbReference>
<proteinExistence type="predicted"/>
<name>A0A9X3AMF2_9ENTR</name>
<protein>
    <submittedName>
        <fullName evidence="1">DinI-like family protein</fullName>
    </submittedName>
</protein>
<dbReference type="EMBL" id="JALHAP010000072">
    <property type="protein sequence ID" value="MCT4701197.1"/>
    <property type="molecule type" value="Genomic_DNA"/>
</dbReference>
<dbReference type="SUPFAM" id="SSF54857">
    <property type="entry name" value="DNA damage-inducible protein DinI"/>
    <property type="match status" value="1"/>
</dbReference>